<proteinExistence type="predicted"/>
<accession>A0A6J5MT85</accession>
<protein>
    <submittedName>
        <fullName evidence="1">Uncharacterized protein</fullName>
    </submittedName>
</protein>
<organism evidence="1">
    <name type="scientific">uncultured Caudovirales phage</name>
    <dbReference type="NCBI Taxonomy" id="2100421"/>
    <lineage>
        <taxon>Viruses</taxon>
        <taxon>Duplodnaviria</taxon>
        <taxon>Heunggongvirae</taxon>
        <taxon>Uroviricota</taxon>
        <taxon>Caudoviricetes</taxon>
        <taxon>Peduoviridae</taxon>
        <taxon>Maltschvirus</taxon>
        <taxon>Maltschvirus maltsch</taxon>
    </lineage>
</organism>
<reference evidence="1" key="1">
    <citation type="submission" date="2020-04" db="EMBL/GenBank/DDBJ databases">
        <authorList>
            <person name="Chiriac C."/>
            <person name="Salcher M."/>
            <person name="Ghai R."/>
            <person name="Kavagutti S V."/>
        </authorList>
    </citation>
    <scope>NUCLEOTIDE SEQUENCE</scope>
</reference>
<evidence type="ECO:0000313" key="1">
    <source>
        <dbReference type="EMBL" id="CAB4150385.1"/>
    </source>
</evidence>
<dbReference type="EMBL" id="LR796544">
    <property type="protein sequence ID" value="CAB4150385.1"/>
    <property type="molecule type" value="Genomic_DNA"/>
</dbReference>
<sequence length="136" mass="13716">MPSVTPTSAGIVNIPGPLTRHQSGAIFTFAGTAGTAGSPTSVDWSTFSANAAGSRVGVDLSTFAVSSFQVWNLDGGSPIFVSVDDEDPTTPEASPVPALNGFQFDHPSASLAVAIWSAAGGEAFTVRAFATSTVVP</sequence>
<gene>
    <name evidence="1" type="ORF">UFOVP567_25</name>
</gene>
<name>A0A6J5MT85_9CAUD</name>